<dbReference type="SUPFAM" id="SSF53756">
    <property type="entry name" value="UDP-Glycosyltransferase/glycogen phosphorylase"/>
    <property type="match status" value="1"/>
</dbReference>
<sequence length="413" mass="47163">MKFSSNLVTSSDAMRGINFRWRTFFLAWGFVYAFFVVPYWLLPSKKYESIPFISRANRLGALNDTSNTTDDFTYRISYKGQTLVVKRILTDISMPSLKERLTPPSNGSKKRYILSESDFREGNMGGCPDFNCEVHSAPDKNVVYDAVINVKNVKTNYRVFSTQESPQNSQDFADANYNMSIGFRHDSPVSSPYGYAAELAQPRKFEDVVNIASVKNKTKGAMWLVSHCGTSSRREALVDHLKEYIDIDILGACGKPCAKGGECESTKDHHFYLAVENSICKDYITEKLWGTGFKDDVIPIVLKRSVVEAYVPPKSVIAFDDYNSIEEMGKHLQELLHDKEKFLDYFKWRENYAVIYLDGLTHDVLERPWGICQLCRLTHLDPLPEYRITDMKKHWTNTCESGVALVDRLTKTG</sequence>
<evidence type="ECO:0000256" key="12">
    <source>
        <dbReference type="RuleBase" id="RU003832"/>
    </source>
</evidence>
<comment type="pathway">
    <text evidence="2">Protein modification; protein glycosylation.</text>
</comment>
<evidence type="ECO:0000256" key="11">
    <source>
        <dbReference type="ARBA" id="ARBA00023180"/>
    </source>
</evidence>
<gene>
    <name evidence="14" type="ORF">BOKJ2_LOCUS3487</name>
</gene>
<protein>
    <recommendedName>
        <fullName evidence="12">Fucosyltransferase</fullName>
        <ecNumber evidence="12">2.4.1.-</ecNumber>
    </recommendedName>
</protein>
<dbReference type="Proteomes" id="UP000614601">
    <property type="component" value="Unassembled WGS sequence"/>
</dbReference>
<dbReference type="EMBL" id="CAJFDH010000002">
    <property type="protein sequence ID" value="CAD5211024.1"/>
    <property type="molecule type" value="Genomic_DNA"/>
</dbReference>
<feature type="transmembrane region" description="Helical" evidence="12">
    <location>
        <begin position="21"/>
        <end position="42"/>
    </location>
</feature>
<evidence type="ECO:0000256" key="6">
    <source>
        <dbReference type="ARBA" id="ARBA00022692"/>
    </source>
</evidence>
<keyword evidence="7" id="KW-0735">Signal-anchor</keyword>
<dbReference type="GO" id="GO:0008417">
    <property type="term" value="F:fucosyltransferase activity"/>
    <property type="evidence" value="ECO:0007669"/>
    <property type="project" value="InterPro"/>
</dbReference>
<feature type="domain" description="Fucosyltransferase C-terminal" evidence="13">
    <location>
        <begin position="215"/>
        <end position="383"/>
    </location>
</feature>
<evidence type="ECO:0000256" key="2">
    <source>
        <dbReference type="ARBA" id="ARBA00004922"/>
    </source>
</evidence>
<comment type="caution">
    <text evidence="14">The sequence shown here is derived from an EMBL/GenBank/DDBJ whole genome shotgun (WGS) entry which is preliminary data.</text>
</comment>
<name>A0A811K6K0_9BILA</name>
<evidence type="ECO:0000256" key="9">
    <source>
        <dbReference type="ARBA" id="ARBA00023034"/>
    </source>
</evidence>
<accession>A0A811K6K0</accession>
<dbReference type="InterPro" id="IPR038577">
    <property type="entry name" value="GT10-like_C_sf"/>
</dbReference>
<dbReference type="GO" id="GO:0032580">
    <property type="term" value="C:Golgi cisterna membrane"/>
    <property type="evidence" value="ECO:0007669"/>
    <property type="project" value="UniProtKB-SubCell"/>
</dbReference>
<dbReference type="Gene3D" id="3.40.50.11660">
    <property type="entry name" value="Glycosyl transferase family 10, C-terminal domain"/>
    <property type="match status" value="1"/>
</dbReference>
<keyword evidence="11" id="KW-0325">Glycoprotein</keyword>
<evidence type="ECO:0000313" key="14">
    <source>
        <dbReference type="EMBL" id="CAD5211024.1"/>
    </source>
</evidence>
<evidence type="ECO:0000256" key="3">
    <source>
        <dbReference type="ARBA" id="ARBA00008919"/>
    </source>
</evidence>
<keyword evidence="6 12" id="KW-0812">Transmembrane</keyword>
<evidence type="ECO:0000256" key="7">
    <source>
        <dbReference type="ARBA" id="ARBA00022968"/>
    </source>
</evidence>
<dbReference type="EMBL" id="CAJFCW020000002">
    <property type="protein sequence ID" value="CAG9092565.1"/>
    <property type="molecule type" value="Genomic_DNA"/>
</dbReference>
<comment type="similarity">
    <text evidence="3 12">Belongs to the glycosyltransferase 10 family.</text>
</comment>
<dbReference type="Proteomes" id="UP000783686">
    <property type="component" value="Unassembled WGS sequence"/>
</dbReference>
<keyword evidence="10 12" id="KW-0472">Membrane</keyword>
<keyword evidence="15" id="KW-1185">Reference proteome</keyword>
<proteinExistence type="inferred from homology"/>
<keyword evidence="4 12" id="KW-0328">Glycosyltransferase</keyword>
<organism evidence="14 15">
    <name type="scientific">Bursaphelenchus okinawaensis</name>
    <dbReference type="NCBI Taxonomy" id="465554"/>
    <lineage>
        <taxon>Eukaryota</taxon>
        <taxon>Metazoa</taxon>
        <taxon>Ecdysozoa</taxon>
        <taxon>Nematoda</taxon>
        <taxon>Chromadorea</taxon>
        <taxon>Rhabditida</taxon>
        <taxon>Tylenchina</taxon>
        <taxon>Tylenchomorpha</taxon>
        <taxon>Aphelenchoidea</taxon>
        <taxon>Aphelenchoididae</taxon>
        <taxon>Bursaphelenchus</taxon>
    </lineage>
</organism>
<keyword evidence="9 12" id="KW-0333">Golgi apparatus</keyword>
<evidence type="ECO:0000256" key="8">
    <source>
        <dbReference type="ARBA" id="ARBA00022989"/>
    </source>
</evidence>
<evidence type="ECO:0000256" key="4">
    <source>
        <dbReference type="ARBA" id="ARBA00022676"/>
    </source>
</evidence>
<keyword evidence="8 12" id="KW-1133">Transmembrane helix</keyword>
<evidence type="ECO:0000256" key="10">
    <source>
        <dbReference type="ARBA" id="ARBA00023136"/>
    </source>
</evidence>
<dbReference type="UniPathway" id="UPA00378"/>
<evidence type="ECO:0000256" key="1">
    <source>
        <dbReference type="ARBA" id="ARBA00004447"/>
    </source>
</evidence>
<dbReference type="PANTHER" id="PTHR48438">
    <property type="entry name" value="ALPHA-(1,3)-FUCOSYLTRANSFERASE C-RELATED"/>
    <property type="match status" value="1"/>
</dbReference>
<reference evidence="14" key="1">
    <citation type="submission" date="2020-09" db="EMBL/GenBank/DDBJ databases">
        <authorList>
            <person name="Kikuchi T."/>
        </authorList>
    </citation>
    <scope>NUCLEOTIDE SEQUENCE</scope>
    <source>
        <strain evidence="14">SH1</strain>
    </source>
</reference>
<dbReference type="PANTHER" id="PTHR48438:SF1">
    <property type="entry name" value="ALPHA-(1,3)-FUCOSYLTRANSFERASE C-RELATED"/>
    <property type="match status" value="1"/>
</dbReference>
<dbReference type="AlphaFoldDB" id="A0A811K6K0"/>
<dbReference type="EC" id="2.4.1.-" evidence="12"/>
<dbReference type="InterPro" id="IPR001503">
    <property type="entry name" value="Glyco_trans_10"/>
</dbReference>
<evidence type="ECO:0000259" key="13">
    <source>
        <dbReference type="Pfam" id="PF00852"/>
    </source>
</evidence>
<evidence type="ECO:0000313" key="15">
    <source>
        <dbReference type="Proteomes" id="UP000614601"/>
    </source>
</evidence>
<dbReference type="FunFam" id="3.40.50.11660:FF:000002">
    <property type="entry name" value="Alpha-(1,3)-fucosyltransferase"/>
    <property type="match status" value="1"/>
</dbReference>
<dbReference type="InterPro" id="IPR055270">
    <property type="entry name" value="Glyco_tran_10_C"/>
</dbReference>
<keyword evidence="5 12" id="KW-0808">Transferase</keyword>
<dbReference type="Pfam" id="PF00852">
    <property type="entry name" value="Glyco_transf_10"/>
    <property type="match status" value="1"/>
</dbReference>
<comment type="subcellular location">
    <subcellularLocation>
        <location evidence="1 12">Golgi apparatus</location>
        <location evidence="1 12">Golgi stack membrane</location>
        <topology evidence="1 12">Single-pass type II membrane protein</topology>
    </subcellularLocation>
</comment>
<dbReference type="OrthoDB" id="427096at2759"/>
<evidence type="ECO:0000256" key="5">
    <source>
        <dbReference type="ARBA" id="ARBA00022679"/>
    </source>
</evidence>